<dbReference type="GO" id="GO:0005524">
    <property type="term" value="F:ATP binding"/>
    <property type="evidence" value="ECO:0007669"/>
    <property type="project" value="UniProtKB-KW"/>
</dbReference>
<reference evidence="3" key="1">
    <citation type="submission" date="2018-05" db="EMBL/GenBank/DDBJ databases">
        <authorList>
            <person name="Lanie J.A."/>
            <person name="Ng W.-L."/>
            <person name="Kazmierczak K.M."/>
            <person name="Andrzejewski T.M."/>
            <person name="Davidsen T.M."/>
            <person name="Wayne K.J."/>
            <person name="Tettelin H."/>
            <person name="Glass J.I."/>
            <person name="Rusch D."/>
            <person name="Podicherti R."/>
            <person name="Tsui H.-C.T."/>
            <person name="Winkler M.E."/>
        </authorList>
    </citation>
    <scope>NUCLEOTIDE SEQUENCE</scope>
</reference>
<dbReference type="CDD" id="cd02022">
    <property type="entry name" value="DPCK"/>
    <property type="match status" value="1"/>
</dbReference>
<dbReference type="EMBL" id="UINC01009634">
    <property type="protein sequence ID" value="SVA43166.1"/>
    <property type="molecule type" value="Genomic_DNA"/>
</dbReference>
<organism evidence="3">
    <name type="scientific">marine metagenome</name>
    <dbReference type="NCBI Taxonomy" id="408172"/>
    <lineage>
        <taxon>unclassified sequences</taxon>
        <taxon>metagenomes</taxon>
        <taxon>ecological metagenomes</taxon>
    </lineage>
</organism>
<dbReference type="InterPro" id="IPR027417">
    <property type="entry name" value="P-loop_NTPase"/>
</dbReference>
<dbReference type="PROSITE" id="PS51219">
    <property type="entry name" value="DPCK"/>
    <property type="match status" value="1"/>
</dbReference>
<dbReference type="GO" id="GO:0015937">
    <property type="term" value="P:coenzyme A biosynthetic process"/>
    <property type="evidence" value="ECO:0007669"/>
    <property type="project" value="InterPro"/>
</dbReference>
<dbReference type="InterPro" id="IPR001977">
    <property type="entry name" value="Depp_CoAkinase"/>
</dbReference>
<dbReference type="PANTHER" id="PTHR10695:SF46">
    <property type="entry name" value="BIFUNCTIONAL COENZYME A SYNTHASE-RELATED"/>
    <property type="match status" value="1"/>
</dbReference>
<dbReference type="Gene3D" id="3.40.50.300">
    <property type="entry name" value="P-loop containing nucleotide triphosphate hydrolases"/>
    <property type="match status" value="1"/>
</dbReference>
<gene>
    <name evidence="3" type="ORF">METZ01_LOCUS96020</name>
</gene>
<dbReference type="SUPFAM" id="SSF52540">
    <property type="entry name" value="P-loop containing nucleoside triphosphate hydrolases"/>
    <property type="match status" value="1"/>
</dbReference>
<accession>A0A381VS67</accession>
<dbReference type="PANTHER" id="PTHR10695">
    <property type="entry name" value="DEPHOSPHO-COA KINASE-RELATED"/>
    <property type="match status" value="1"/>
</dbReference>
<proteinExistence type="predicted"/>
<evidence type="ECO:0008006" key="4">
    <source>
        <dbReference type="Google" id="ProtNLM"/>
    </source>
</evidence>
<evidence type="ECO:0000313" key="3">
    <source>
        <dbReference type="EMBL" id="SVA43166.1"/>
    </source>
</evidence>
<evidence type="ECO:0000256" key="2">
    <source>
        <dbReference type="ARBA" id="ARBA00022840"/>
    </source>
</evidence>
<dbReference type="Pfam" id="PF01121">
    <property type="entry name" value="CoaE"/>
    <property type="match status" value="1"/>
</dbReference>
<dbReference type="GO" id="GO:0004140">
    <property type="term" value="F:dephospho-CoA kinase activity"/>
    <property type="evidence" value="ECO:0007669"/>
    <property type="project" value="InterPro"/>
</dbReference>
<dbReference type="NCBIfam" id="TIGR00152">
    <property type="entry name" value="dephospho-CoA kinase"/>
    <property type="match status" value="1"/>
</dbReference>
<keyword evidence="1" id="KW-0547">Nucleotide-binding</keyword>
<evidence type="ECO:0000256" key="1">
    <source>
        <dbReference type="ARBA" id="ARBA00022741"/>
    </source>
</evidence>
<dbReference type="AlphaFoldDB" id="A0A381VS67"/>
<protein>
    <recommendedName>
        <fullName evidence="4">Dephospho-CoA kinase</fullName>
    </recommendedName>
</protein>
<keyword evidence="2" id="KW-0067">ATP-binding</keyword>
<feature type="non-terminal residue" evidence="3">
    <location>
        <position position="1"/>
    </location>
</feature>
<sequence length="140" mass="15906">VVGSDGYLDRKTLRQQVFDNPTERRWLEKLLHPLINEWTVRQLQAVQSIYAMVVNPLLRARGGYVNRILVVDAAVEVQIERTMERDKVARTEAQAIVGSQLDRAGRLALADDIILNEGSLLRLDSKVQKLHGRYTEMAIA</sequence>
<name>A0A381VS67_9ZZZZ</name>